<evidence type="ECO:0000313" key="3">
    <source>
        <dbReference type="EMBL" id="RWY52613.1"/>
    </source>
</evidence>
<keyword evidence="1" id="KW-0238">DNA-binding</keyword>
<evidence type="ECO:0000313" key="4">
    <source>
        <dbReference type="Proteomes" id="UP000286701"/>
    </source>
</evidence>
<name>A0A444MPR8_9SPHI</name>
<dbReference type="Gene3D" id="1.10.150.130">
    <property type="match status" value="1"/>
</dbReference>
<dbReference type="InterPro" id="IPR025269">
    <property type="entry name" value="SAM-like_dom"/>
</dbReference>
<organism evidence="3 4">
    <name type="scientific">Mucilaginibacter gilvus</name>
    <dbReference type="NCBI Taxonomy" id="2305909"/>
    <lineage>
        <taxon>Bacteria</taxon>
        <taxon>Pseudomonadati</taxon>
        <taxon>Bacteroidota</taxon>
        <taxon>Sphingobacteriia</taxon>
        <taxon>Sphingobacteriales</taxon>
        <taxon>Sphingobacteriaceae</taxon>
        <taxon>Mucilaginibacter</taxon>
    </lineage>
</organism>
<dbReference type="Proteomes" id="UP000286701">
    <property type="component" value="Unassembled WGS sequence"/>
</dbReference>
<dbReference type="AlphaFoldDB" id="A0A444MPR8"/>
<evidence type="ECO:0000256" key="1">
    <source>
        <dbReference type="ARBA" id="ARBA00023125"/>
    </source>
</evidence>
<proteinExistence type="predicted"/>
<evidence type="ECO:0000259" key="2">
    <source>
        <dbReference type="Pfam" id="PF13102"/>
    </source>
</evidence>
<dbReference type="RefSeq" id="WP_128534200.1">
    <property type="nucleotide sequence ID" value="NZ_SBIW01000004.1"/>
</dbReference>
<dbReference type="Pfam" id="PF13102">
    <property type="entry name" value="Phage_int_SAM_5"/>
    <property type="match status" value="1"/>
</dbReference>
<accession>A0A444MPR8</accession>
<sequence length="122" mass="14255">MRHSHQILLDSGQPITAESFKNQFSRNAEKSRYLMQIFNKHNKRMESLIGNGFELNTLKGYNTSVKHLSGFLKTKFRKTDVEIKSLDHAFIVDFEYYLKSVCKCSGVSAAKYIKQYYFYLGH</sequence>
<dbReference type="OrthoDB" id="892893at2"/>
<dbReference type="EMBL" id="SBIW01000004">
    <property type="protein sequence ID" value="RWY52613.1"/>
    <property type="molecule type" value="Genomic_DNA"/>
</dbReference>
<keyword evidence="4" id="KW-1185">Reference proteome</keyword>
<protein>
    <recommendedName>
        <fullName evidence="2">Phage integrase SAM-like domain-containing protein</fullName>
    </recommendedName>
</protein>
<dbReference type="GO" id="GO:0003677">
    <property type="term" value="F:DNA binding"/>
    <property type="evidence" value="ECO:0007669"/>
    <property type="project" value="UniProtKB-KW"/>
</dbReference>
<dbReference type="InterPro" id="IPR010998">
    <property type="entry name" value="Integrase_recombinase_N"/>
</dbReference>
<feature type="domain" description="Phage integrase SAM-like" evidence="2">
    <location>
        <begin position="34"/>
        <end position="114"/>
    </location>
</feature>
<gene>
    <name evidence="3" type="ORF">EPL05_11985</name>
</gene>
<comment type="caution">
    <text evidence="3">The sequence shown here is derived from an EMBL/GenBank/DDBJ whole genome shotgun (WGS) entry which is preliminary data.</text>
</comment>
<reference evidence="3 4" key="1">
    <citation type="submission" date="2019-01" db="EMBL/GenBank/DDBJ databases">
        <title>Mucilaginibacter antarcticum sp. nov., isolated from antarctic soil.</title>
        <authorList>
            <person name="Yan Y.-Q."/>
            <person name="Du Z.-J."/>
        </authorList>
    </citation>
    <scope>NUCLEOTIDE SEQUENCE [LARGE SCALE GENOMIC DNA]</scope>
    <source>
        <strain evidence="3 4">F01003</strain>
    </source>
</reference>